<evidence type="ECO:0000256" key="1">
    <source>
        <dbReference type="SAM" id="MobiDB-lite"/>
    </source>
</evidence>
<dbReference type="RefSeq" id="WP_131123523.1">
    <property type="nucleotide sequence ID" value="NZ_SIXH01000102.1"/>
</dbReference>
<reference evidence="2 3" key="1">
    <citation type="submission" date="2019-02" db="EMBL/GenBank/DDBJ databases">
        <title>Draft Genome Sequence of Streptomyces sp. AM-2504, identified by 16S rRNA comparative analysis as a Streptomyces Kasugaensis strain.</title>
        <authorList>
            <person name="Napolioni V."/>
            <person name="Giuliodori A.M."/>
            <person name="Spurio R."/>
            <person name="Fabbretti A."/>
        </authorList>
    </citation>
    <scope>NUCLEOTIDE SEQUENCE [LARGE SCALE GENOMIC DNA]</scope>
    <source>
        <strain evidence="2 3">AM-2504</strain>
    </source>
</reference>
<keyword evidence="3" id="KW-1185">Reference proteome</keyword>
<comment type="caution">
    <text evidence="2">The sequence shown here is derived from an EMBL/GenBank/DDBJ whole genome shotgun (WGS) entry which is preliminary data.</text>
</comment>
<proteinExistence type="predicted"/>
<dbReference type="EMBL" id="SIXH01000102">
    <property type="protein sequence ID" value="TBO59026.1"/>
    <property type="molecule type" value="Genomic_DNA"/>
</dbReference>
<gene>
    <name evidence="2" type="ORF">EYS09_14380</name>
</gene>
<organism evidence="2 3">
    <name type="scientific">Streptomyces kasugaensis</name>
    <dbReference type="NCBI Taxonomy" id="1946"/>
    <lineage>
        <taxon>Bacteria</taxon>
        <taxon>Bacillati</taxon>
        <taxon>Actinomycetota</taxon>
        <taxon>Actinomycetes</taxon>
        <taxon>Kitasatosporales</taxon>
        <taxon>Streptomycetaceae</taxon>
        <taxon>Streptomyces</taxon>
    </lineage>
</organism>
<evidence type="ECO:0000313" key="3">
    <source>
        <dbReference type="Proteomes" id="UP000292452"/>
    </source>
</evidence>
<sequence>MNRNKRNPDRAPHRRRATAGNSTKNIRGYRITGSWDQRPERPAVKPTQDRKAMRRIARDMAERGAYVIVEQHCGYGRWETLYQVNGPALLAEQRVTEQAQRVAAEQAARAAAEAERARLAVEQRAERQLAALARLMVRPPVARGAYGRREARHVTGAQR</sequence>
<dbReference type="AlphaFoldDB" id="A0A4Q9HV50"/>
<protein>
    <submittedName>
        <fullName evidence="2">Uncharacterized protein</fullName>
    </submittedName>
</protein>
<feature type="region of interest" description="Disordered" evidence="1">
    <location>
        <begin position="1"/>
        <end position="26"/>
    </location>
</feature>
<evidence type="ECO:0000313" key="2">
    <source>
        <dbReference type="EMBL" id="TBO59026.1"/>
    </source>
</evidence>
<accession>A0A4Q9HV50</accession>
<dbReference type="Proteomes" id="UP000292452">
    <property type="component" value="Unassembled WGS sequence"/>
</dbReference>
<feature type="compositionally biased region" description="Basic and acidic residues" evidence="1">
    <location>
        <begin position="1"/>
        <end position="11"/>
    </location>
</feature>
<name>A0A4Q9HV50_STRKA</name>